<dbReference type="InParanoid" id="K1P6M3"/>
<organism evidence="1">
    <name type="scientific">Magallana gigas</name>
    <name type="common">Pacific oyster</name>
    <name type="synonym">Crassostrea gigas</name>
    <dbReference type="NCBI Taxonomy" id="29159"/>
    <lineage>
        <taxon>Eukaryota</taxon>
        <taxon>Metazoa</taxon>
        <taxon>Spiralia</taxon>
        <taxon>Lophotrochozoa</taxon>
        <taxon>Mollusca</taxon>
        <taxon>Bivalvia</taxon>
        <taxon>Autobranchia</taxon>
        <taxon>Pteriomorphia</taxon>
        <taxon>Ostreida</taxon>
        <taxon>Ostreoidea</taxon>
        <taxon>Ostreidae</taxon>
        <taxon>Magallana</taxon>
    </lineage>
</organism>
<dbReference type="EMBL" id="JH819010">
    <property type="protein sequence ID" value="EKC19267.1"/>
    <property type="molecule type" value="Genomic_DNA"/>
</dbReference>
<reference evidence="1" key="1">
    <citation type="journal article" date="2012" name="Nature">
        <title>The oyster genome reveals stress adaptation and complexity of shell formation.</title>
        <authorList>
            <person name="Zhang G."/>
            <person name="Fang X."/>
            <person name="Guo X."/>
            <person name="Li L."/>
            <person name="Luo R."/>
            <person name="Xu F."/>
            <person name="Yang P."/>
            <person name="Zhang L."/>
            <person name="Wang X."/>
            <person name="Qi H."/>
            <person name="Xiong Z."/>
            <person name="Que H."/>
            <person name="Xie Y."/>
            <person name="Holland P.W."/>
            <person name="Paps J."/>
            <person name="Zhu Y."/>
            <person name="Wu F."/>
            <person name="Chen Y."/>
            <person name="Wang J."/>
            <person name="Peng C."/>
            <person name="Meng J."/>
            <person name="Yang L."/>
            <person name="Liu J."/>
            <person name="Wen B."/>
            <person name="Zhang N."/>
            <person name="Huang Z."/>
            <person name="Zhu Q."/>
            <person name="Feng Y."/>
            <person name="Mount A."/>
            <person name="Hedgecock D."/>
            <person name="Xu Z."/>
            <person name="Liu Y."/>
            <person name="Domazet-Loso T."/>
            <person name="Du Y."/>
            <person name="Sun X."/>
            <person name="Zhang S."/>
            <person name="Liu B."/>
            <person name="Cheng P."/>
            <person name="Jiang X."/>
            <person name="Li J."/>
            <person name="Fan D."/>
            <person name="Wang W."/>
            <person name="Fu W."/>
            <person name="Wang T."/>
            <person name="Wang B."/>
            <person name="Zhang J."/>
            <person name="Peng Z."/>
            <person name="Li Y."/>
            <person name="Li N."/>
            <person name="Wang J."/>
            <person name="Chen M."/>
            <person name="He Y."/>
            <person name="Tan F."/>
            <person name="Song X."/>
            <person name="Zheng Q."/>
            <person name="Huang R."/>
            <person name="Yang H."/>
            <person name="Du X."/>
            <person name="Chen L."/>
            <person name="Yang M."/>
            <person name="Gaffney P.M."/>
            <person name="Wang S."/>
            <person name="Luo L."/>
            <person name="She Z."/>
            <person name="Ming Y."/>
            <person name="Huang W."/>
            <person name="Zhang S."/>
            <person name="Huang B."/>
            <person name="Zhang Y."/>
            <person name="Qu T."/>
            <person name="Ni P."/>
            <person name="Miao G."/>
            <person name="Wang J."/>
            <person name="Wang Q."/>
            <person name="Steinberg C.E."/>
            <person name="Wang H."/>
            <person name="Li N."/>
            <person name="Qian L."/>
            <person name="Zhang G."/>
            <person name="Li Y."/>
            <person name="Yang H."/>
            <person name="Liu X."/>
            <person name="Wang J."/>
            <person name="Yin Y."/>
            <person name="Wang J."/>
        </authorList>
    </citation>
    <scope>NUCLEOTIDE SEQUENCE [LARGE SCALE GENOMIC DNA]</scope>
    <source>
        <strain evidence="1">05x7-T-G4-1.051#20</strain>
    </source>
</reference>
<dbReference type="HOGENOM" id="CLU_1082793_0_0_1"/>
<proteinExistence type="predicted"/>
<sequence length="257" mass="29896">MPKIFTDFPNYAERSKLFATVLVMIFLLVDLQSSVGFVRCVLYPPCRDLCLPMWEIIYTLAMIIFMPVKCIYRSVVEIVISELYDILILICYTPVNIGKHLLYLPLFLYEGVKLYFFENSWAGLLQRAVHIIFILLFLDSASQTDLLQMFEQIQLRKRMENTNDFYVMKFSERYVTVTNCFDTSLTMADTSKSERSCSNQVILEIPAIKANMPSCPICFEETIKPHFCVPCRHRCSNESSRDFIEICSVPVKFRAEV</sequence>
<protein>
    <submittedName>
        <fullName evidence="1">Uncharacterized protein</fullName>
    </submittedName>
</protein>
<evidence type="ECO:0000313" key="1">
    <source>
        <dbReference type="EMBL" id="EKC19267.1"/>
    </source>
</evidence>
<dbReference type="AlphaFoldDB" id="K1P6M3"/>
<gene>
    <name evidence="1" type="ORF">CGI_10009042</name>
</gene>
<name>K1P6M3_MAGGI</name>
<accession>K1P6M3</accession>